<dbReference type="PROSITE" id="PS51186">
    <property type="entry name" value="GNAT"/>
    <property type="match status" value="1"/>
</dbReference>
<dbReference type="GO" id="GO:0016747">
    <property type="term" value="F:acyltransferase activity, transferring groups other than amino-acyl groups"/>
    <property type="evidence" value="ECO:0007669"/>
    <property type="project" value="InterPro"/>
</dbReference>
<dbReference type="SUPFAM" id="SSF55729">
    <property type="entry name" value="Acyl-CoA N-acyltransferases (Nat)"/>
    <property type="match status" value="1"/>
</dbReference>
<accession>A0AA44ZRI3</accession>
<comment type="caution">
    <text evidence="2">The sequence shown here is derived from an EMBL/GenBank/DDBJ whole genome shotgun (WGS) entry which is preliminary data.</text>
</comment>
<dbReference type="Gene3D" id="3.40.630.30">
    <property type="match status" value="1"/>
</dbReference>
<dbReference type="AlphaFoldDB" id="A0AA44ZRI3"/>
<organism evidence="2 3">
    <name type="scientific">Pseudonocardia alni</name>
    <name type="common">Amycolata alni</name>
    <dbReference type="NCBI Taxonomy" id="33907"/>
    <lineage>
        <taxon>Bacteria</taxon>
        <taxon>Bacillati</taxon>
        <taxon>Actinomycetota</taxon>
        <taxon>Actinomycetes</taxon>
        <taxon>Pseudonocardiales</taxon>
        <taxon>Pseudonocardiaceae</taxon>
        <taxon>Pseudonocardia</taxon>
    </lineage>
</organism>
<name>A0AA44ZRI3_PSEA5</name>
<dbReference type="InterPro" id="IPR000182">
    <property type="entry name" value="GNAT_dom"/>
</dbReference>
<dbReference type="RefSeq" id="WP_100880007.1">
    <property type="nucleotide sequence ID" value="NZ_JBICSI010000004.1"/>
</dbReference>
<dbReference type="CDD" id="cd04301">
    <property type="entry name" value="NAT_SF"/>
    <property type="match status" value="1"/>
</dbReference>
<dbReference type="Pfam" id="PF13673">
    <property type="entry name" value="Acetyltransf_10"/>
    <property type="match status" value="1"/>
</dbReference>
<evidence type="ECO:0000313" key="2">
    <source>
        <dbReference type="EMBL" id="PKB33113.1"/>
    </source>
</evidence>
<protein>
    <submittedName>
        <fullName evidence="2">ElaA protein</fullName>
    </submittedName>
</protein>
<dbReference type="InterPro" id="IPR016181">
    <property type="entry name" value="Acyl_CoA_acyltransferase"/>
</dbReference>
<reference evidence="2 3" key="1">
    <citation type="submission" date="2017-11" db="EMBL/GenBank/DDBJ databases">
        <title>Sequencing the genomes of 1000 actinobacteria strains.</title>
        <authorList>
            <person name="Klenk H.-P."/>
        </authorList>
    </citation>
    <scope>NUCLEOTIDE SEQUENCE [LARGE SCALE GENOMIC DNA]</scope>
    <source>
        <strain evidence="2 3">DSM 44104</strain>
    </source>
</reference>
<feature type="domain" description="N-acetyltransferase" evidence="1">
    <location>
        <begin position="17"/>
        <end position="155"/>
    </location>
</feature>
<evidence type="ECO:0000259" key="1">
    <source>
        <dbReference type="PROSITE" id="PS51186"/>
    </source>
</evidence>
<sequence length="155" mass="17054">MTVPTPAAAATPTLHRAWAADLDPATLYALLALRTAIFVVEQECPYQELDGRDLEPRTRHHWLADGGTVVATLRLLADPGGVLRIGRVCTRADARGRGLGHRLMDSVLAEVGDRPCVLDAQEIQEPFYARHGFVPAGERFVEDGIPHVPMERRRS</sequence>
<dbReference type="Proteomes" id="UP000232453">
    <property type="component" value="Unassembled WGS sequence"/>
</dbReference>
<proteinExistence type="predicted"/>
<evidence type="ECO:0000313" key="3">
    <source>
        <dbReference type="Proteomes" id="UP000232453"/>
    </source>
</evidence>
<dbReference type="EMBL" id="PHUJ01000003">
    <property type="protein sequence ID" value="PKB33113.1"/>
    <property type="molecule type" value="Genomic_DNA"/>
</dbReference>
<gene>
    <name evidence="2" type="ORF">ATL51_4864</name>
</gene>